<dbReference type="SUPFAM" id="SSF55729">
    <property type="entry name" value="Acyl-CoA N-acyltransferases (Nat)"/>
    <property type="match status" value="1"/>
</dbReference>
<protein>
    <submittedName>
        <fullName evidence="2">GNAT family N-acetyltransferase</fullName>
    </submittedName>
</protein>
<dbReference type="PANTHER" id="PTHR43328">
    <property type="entry name" value="ACETYLTRANSFERASE-RELATED"/>
    <property type="match status" value="1"/>
</dbReference>
<dbReference type="Pfam" id="PF13302">
    <property type="entry name" value="Acetyltransf_3"/>
    <property type="match status" value="1"/>
</dbReference>
<proteinExistence type="predicted"/>
<gene>
    <name evidence="2" type="ORF">BLNAU_4236</name>
</gene>
<evidence type="ECO:0000259" key="1">
    <source>
        <dbReference type="PROSITE" id="PS51186"/>
    </source>
</evidence>
<dbReference type="PANTHER" id="PTHR43328:SF1">
    <property type="entry name" value="N-ACETYLTRANSFERASE DOMAIN-CONTAINING PROTEIN"/>
    <property type="match status" value="1"/>
</dbReference>
<dbReference type="InterPro" id="IPR016181">
    <property type="entry name" value="Acyl_CoA_acyltransferase"/>
</dbReference>
<feature type="domain" description="N-acetyltransferase" evidence="1">
    <location>
        <begin position="15"/>
        <end position="174"/>
    </location>
</feature>
<dbReference type="EMBL" id="JARBJD010000020">
    <property type="protein sequence ID" value="KAK2960839.1"/>
    <property type="molecule type" value="Genomic_DNA"/>
</dbReference>
<organism evidence="2 3">
    <name type="scientific">Blattamonas nauphoetae</name>
    <dbReference type="NCBI Taxonomy" id="2049346"/>
    <lineage>
        <taxon>Eukaryota</taxon>
        <taxon>Metamonada</taxon>
        <taxon>Preaxostyla</taxon>
        <taxon>Oxymonadida</taxon>
        <taxon>Blattamonas</taxon>
    </lineage>
</organism>
<dbReference type="InterPro" id="IPR000182">
    <property type="entry name" value="GNAT_dom"/>
</dbReference>
<comment type="caution">
    <text evidence="2">The sequence shown here is derived from an EMBL/GenBank/DDBJ whole genome shotgun (WGS) entry which is preliminary data.</text>
</comment>
<evidence type="ECO:0000313" key="2">
    <source>
        <dbReference type="EMBL" id="KAK2960839.1"/>
    </source>
</evidence>
<evidence type="ECO:0000313" key="3">
    <source>
        <dbReference type="Proteomes" id="UP001281761"/>
    </source>
</evidence>
<sequence length="179" mass="20477">MDRTTIPLPLVESDLTLRQFRWDDKEAILRLGNNENVSRYLTYAFPNPYLPENADAWLSFVTSDDQAHNLAIEWKGQFVGGIGINVLTDVHSRTGEVGYWLGEPFWRKGIMPRAVSLFVPYAFANFNLLRIQACVFAGNGGSMRVLEKCQFVKEAIHRKYCFKHGTVYDGHMYARLAPE</sequence>
<name>A0ABQ9YAV3_9EUKA</name>
<dbReference type="Proteomes" id="UP001281761">
    <property type="component" value="Unassembled WGS sequence"/>
</dbReference>
<accession>A0ABQ9YAV3</accession>
<reference evidence="2 3" key="1">
    <citation type="journal article" date="2022" name="bioRxiv">
        <title>Genomics of Preaxostyla Flagellates Illuminates Evolutionary Transitions and the Path Towards Mitochondrial Loss.</title>
        <authorList>
            <person name="Novak L.V.F."/>
            <person name="Treitli S.C."/>
            <person name="Pyrih J."/>
            <person name="Halakuc P."/>
            <person name="Pipaliya S.V."/>
            <person name="Vacek V."/>
            <person name="Brzon O."/>
            <person name="Soukal P."/>
            <person name="Eme L."/>
            <person name="Dacks J.B."/>
            <person name="Karnkowska A."/>
            <person name="Elias M."/>
            <person name="Hampl V."/>
        </authorList>
    </citation>
    <scope>NUCLEOTIDE SEQUENCE [LARGE SCALE GENOMIC DNA]</scope>
    <source>
        <strain evidence="2">NAU3</strain>
        <tissue evidence="2">Gut</tissue>
    </source>
</reference>
<dbReference type="PROSITE" id="PS51186">
    <property type="entry name" value="GNAT"/>
    <property type="match status" value="1"/>
</dbReference>
<dbReference type="Gene3D" id="3.40.630.30">
    <property type="match status" value="1"/>
</dbReference>
<keyword evidence="3" id="KW-1185">Reference proteome</keyword>